<dbReference type="Gene3D" id="3.40.1190.10">
    <property type="entry name" value="Mur-like, catalytic domain"/>
    <property type="match status" value="1"/>
</dbReference>
<organism evidence="3 4">
    <name type="scientific">Francisella uliginis</name>
    <dbReference type="NCBI Taxonomy" id="573570"/>
    <lineage>
        <taxon>Bacteria</taxon>
        <taxon>Pseudomonadati</taxon>
        <taxon>Pseudomonadota</taxon>
        <taxon>Gammaproteobacteria</taxon>
        <taxon>Thiotrichales</taxon>
        <taxon>Francisellaceae</taxon>
        <taxon>Francisella</taxon>
    </lineage>
</organism>
<dbReference type="GO" id="GO:0005524">
    <property type="term" value="F:ATP binding"/>
    <property type="evidence" value="ECO:0007669"/>
    <property type="project" value="InterPro"/>
</dbReference>
<dbReference type="PRINTS" id="PR01758">
    <property type="entry name" value="CAPSULEPROTB"/>
</dbReference>
<dbReference type="Pfam" id="PF08245">
    <property type="entry name" value="Mur_ligase_M"/>
    <property type="match status" value="1"/>
</dbReference>
<dbReference type="AlphaFoldDB" id="A0A1L4BVC6"/>
<dbReference type="GO" id="GO:0016881">
    <property type="term" value="F:acid-amino acid ligase activity"/>
    <property type="evidence" value="ECO:0007669"/>
    <property type="project" value="InterPro"/>
</dbReference>
<feature type="transmembrane region" description="Helical" evidence="1">
    <location>
        <begin position="6"/>
        <end position="23"/>
    </location>
</feature>
<dbReference type="InterPro" id="IPR050061">
    <property type="entry name" value="MurCDEF_pg_biosynth"/>
</dbReference>
<dbReference type="InterPro" id="IPR008337">
    <property type="entry name" value="Capsule_biosynth_CapB"/>
</dbReference>
<proteinExistence type="predicted"/>
<dbReference type="InterPro" id="IPR013221">
    <property type="entry name" value="Mur_ligase_cen"/>
</dbReference>
<keyword evidence="4" id="KW-1185">Reference proteome</keyword>
<keyword evidence="1" id="KW-0472">Membrane</keyword>
<reference evidence="3 4" key="1">
    <citation type="journal article" date="2016" name="Appl. Environ. Microbiol.">
        <title>Whole genome relationships among Francisella bacteria of diverse origin define new species and provide specific regions for detection.</title>
        <authorList>
            <person name="Challacombe J.F."/>
            <person name="Petersen J.M."/>
            <person name="Gallegos-Graves V."/>
            <person name="Hodge D."/>
            <person name="Pillai S."/>
            <person name="Kuske C.R."/>
        </authorList>
    </citation>
    <scope>NUCLEOTIDE SEQUENCE [LARGE SCALE GENOMIC DNA]</scope>
    <source>
        <strain evidence="4">TX07-7310</strain>
    </source>
</reference>
<evidence type="ECO:0000256" key="1">
    <source>
        <dbReference type="SAM" id="Phobius"/>
    </source>
</evidence>
<feature type="domain" description="Mur ligase central" evidence="2">
    <location>
        <begin position="37"/>
        <end position="156"/>
    </location>
</feature>
<dbReference type="STRING" id="573570.F7310_06700"/>
<evidence type="ECO:0000313" key="4">
    <source>
        <dbReference type="Proteomes" id="UP000184222"/>
    </source>
</evidence>
<protein>
    <submittedName>
        <fullName evidence="3">Poly-gamma-glutamate synthase PgsB</fullName>
    </submittedName>
</protein>
<dbReference type="NCBIfam" id="TIGR04012">
    <property type="entry name" value="poly_gGlu_PgsB"/>
    <property type="match status" value="1"/>
</dbReference>
<dbReference type="InterPro" id="IPR036565">
    <property type="entry name" value="Mur-like_cat_sf"/>
</dbReference>
<dbReference type="GO" id="GO:0016020">
    <property type="term" value="C:membrane"/>
    <property type="evidence" value="ECO:0007669"/>
    <property type="project" value="InterPro"/>
</dbReference>
<accession>A0A1L4BVC6</accession>
<sequence>MDFWLIIGVFVVLCLYLIIENIIHNISIKSIPVRIHVNGTRGKSSVARLIAAGVRAGGYTTVAKTTGTLARYIDVDGSETPVFRIGFSNIAEQVKIMFKAKRAKADAIIIECMALQPLLQSLCELKLIKATHGVLTNARPDHLDVMGPTERDVAKALAGTVPVNSKYFTAEDIHLDFFDYACKDRNTQLIAATADDAEKISDDEINKFVYSEFKINVALALKVTDDLGIPREVALKGMWEATPDPGAMTEYNFDVKDSEMNFANAFAANDPVSTKMLWDKLYEKYQECEKKVLVVNCRADREDRSKQIAEAILGWEKPDLVTLIGTGTDVFVSFYKKYAKSLGVKTAEVIVCEDMKPLEILEKVYATQKAESYMLVGVGNIKDIGMDLVDYCDQSHKNKHDL</sequence>
<dbReference type="PANTHER" id="PTHR43445">
    <property type="entry name" value="UDP-N-ACETYLMURAMATE--L-ALANINE LIGASE-RELATED"/>
    <property type="match status" value="1"/>
</dbReference>
<name>A0A1L4BVC6_9GAMM</name>
<gene>
    <name evidence="3" type="ORF">F7310_06700</name>
</gene>
<dbReference type="EMBL" id="CP016796">
    <property type="protein sequence ID" value="API87794.1"/>
    <property type="molecule type" value="Genomic_DNA"/>
</dbReference>
<dbReference type="SUPFAM" id="SSF53623">
    <property type="entry name" value="MurD-like peptide ligases, catalytic domain"/>
    <property type="match status" value="1"/>
</dbReference>
<dbReference type="PANTHER" id="PTHR43445:SF1">
    <property type="entry name" value="PGA SYNTHASE CAPB"/>
    <property type="match status" value="1"/>
</dbReference>
<keyword evidence="1" id="KW-0812">Transmembrane</keyword>
<keyword evidence="1" id="KW-1133">Transmembrane helix</keyword>
<evidence type="ECO:0000313" key="3">
    <source>
        <dbReference type="EMBL" id="API87794.1"/>
    </source>
</evidence>
<dbReference type="Proteomes" id="UP000184222">
    <property type="component" value="Chromosome"/>
</dbReference>
<dbReference type="GO" id="GO:0045227">
    <property type="term" value="P:capsule polysaccharide biosynthetic process"/>
    <property type="evidence" value="ECO:0007669"/>
    <property type="project" value="InterPro"/>
</dbReference>
<evidence type="ECO:0000259" key="2">
    <source>
        <dbReference type="Pfam" id="PF08245"/>
    </source>
</evidence>
<dbReference type="KEGG" id="frx:F7310_06700"/>